<dbReference type="Proteomes" id="UP000279600">
    <property type="component" value="Chromosome"/>
</dbReference>
<dbReference type="GO" id="GO:0016740">
    <property type="term" value="F:transferase activity"/>
    <property type="evidence" value="ECO:0007669"/>
    <property type="project" value="UniProtKB-KW"/>
</dbReference>
<gene>
    <name evidence="2" type="ORF">EJ995_10775</name>
</gene>
<dbReference type="RefSeq" id="WP_126448392.1">
    <property type="nucleotide sequence ID" value="NZ_CP034549.1"/>
</dbReference>
<keyword evidence="3" id="KW-1185">Reference proteome</keyword>
<keyword evidence="2" id="KW-0808">Transferase</keyword>
<name>A0A3S9MZY1_9FLAO</name>
<accession>A0A3S9MZY1</accession>
<evidence type="ECO:0000313" key="3">
    <source>
        <dbReference type="Proteomes" id="UP000279600"/>
    </source>
</evidence>
<reference evidence="2 3" key="1">
    <citation type="submission" date="2018-12" db="EMBL/GenBank/DDBJ databases">
        <title>Complete genome of Nonlabens sp. MJ115.</title>
        <authorList>
            <person name="Choi H.S."/>
            <person name="Jung J."/>
        </authorList>
    </citation>
    <scope>NUCLEOTIDE SEQUENCE [LARGE SCALE GENOMIC DNA]</scope>
    <source>
        <strain evidence="2 3">MJ115</strain>
    </source>
</reference>
<dbReference type="AlphaFoldDB" id="A0A3S9MZY1"/>
<dbReference type="Pfam" id="PF04230">
    <property type="entry name" value="PS_pyruv_trans"/>
    <property type="match status" value="1"/>
</dbReference>
<dbReference type="PANTHER" id="PTHR36836:SF1">
    <property type="entry name" value="COLANIC ACID BIOSYNTHESIS PROTEIN WCAK"/>
    <property type="match status" value="1"/>
</dbReference>
<organism evidence="2 3">
    <name type="scientific">Nonlabens ponticola</name>
    <dbReference type="NCBI Taxonomy" id="2496866"/>
    <lineage>
        <taxon>Bacteria</taxon>
        <taxon>Pseudomonadati</taxon>
        <taxon>Bacteroidota</taxon>
        <taxon>Flavobacteriia</taxon>
        <taxon>Flavobacteriales</taxon>
        <taxon>Flavobacteriaceae</taxon>
        <taxon>Nonlabens</taxon>
    </lineage>
</organism>
<dbReference type="InterPro" id="IPR007345">
    <property type="entry name" value="Polysacch_pyruvyl_Trfase"/>
</dbReference>
<sequence>MKLLLTGYIGHKNFGDDLLLYIAYEQMLKLDGVDLHVISTSSSGDAYLDIFLPAATIHRYSGNIPLFFYKQFDKVFFIGGGIFFDYREEISLKVYLKNKLSNKLRFNFARMSGTRFAGLGIGVGPYHSHRAKKIHGDILDNFDILGVRDRTSVKLVREIAAVDPLLTNDLSLLLEQHASLDSKNQMDKKSFIFCPRSYKHEEKYEKHLVNLRELSQRLNGDGHEVKWLFLQEEKADIYGFVPESDKLIVWDPESMGINDFIGFFEQSHAVISSRMHSIYVAGIVGAPFIAINVHQKLTFASQLFYKKPLIIEPEASVEDYYACISRLQELEKTESDIKLERTVLKDAYEKVYDWVFR</sequence>
<feature type="domain" description="Polysaccharide pyruvyl transferase" evidence="1">
    <location>
        <begin position="13"/>
        <end position="294"/>
    </location>
</feature>
<evidence type="ECO:0000259" key="1">
    <source>
        <dbReference type="Pfam" id="PF04230"/>
    </source>
</evidence>
<proteinExistence type="predicted"/>
<dbReference type="KEGG" id="noj:EJ995_10775"/>
<dbReference type="EMBL" id="CP034549">
    <property type="protein sequence ID" value="AZQ44699.1"/>
    <property type="molecule type" value="Genomic_DNA"/>
</dbReference>
<dbReference type="PANTHER" id="PTHR36836">
    <property type="entry name" value="COLANIC ACID BIOSYNTHESIS PROTEIN WCAK"/>
    <property type="match status" value="1"/>
</dbReference>
<evidence type="ECO:0000313" key="2">
    <source>
        <dbReference type="EMBL" id="AZQ44699.1"/>
    </source>
</evidence>
<dbReference type="OrthoDB" id="624106at2"/>
<protein>
    <submittedName>
        <fullName evidence="2">Polysaccharide pyruvyl transferase family protein</fullName>
    </submittedName>
</protein>